<dbReference type="Pfam" id="PF01925">
    <property type="entry name" value="TauE"/>
    <property type="match status" value="1"/>
</dbReference>
<feature type="transmembrane region" description="Helical" evidence="6">
    <location>
        <begin position="234"/>
        <end position="253"/>
    </location>
</feature>
<evidence type="ECO:0000256" key="4">
    <source>
        <dbReference type="ARBA" id="ARBA00022989"/>
    </source>
</evidence>
<gene>
    <name evidence="7" type="ORF">SAMN05216586_104188</name>
</gene>
<dbReference type="Proteomes" id="UP000243518">
    <property type="component" value="Unassembled WGS sequence"/>
</dbReference>
<dbReference type="AlphaFoldDB" id="A0AAQ1JQ21"/>
<keyword evidence="3 6" id="KW-0812">Transmembrane</keyword>
<protein>
    <recommendedName>
        <fullName evidence="6">Probable membrane transporter protein</fullName>
    </recommendedName>
</protein>
<dbReference type="GO" id="GO:0005886">
    <property type="term" value="C:plasma membrane"/>
    <property type="evidence" value="ECO:0007669"/>
    <property type="project" value="UniProtKB-SubCell"/>
</dbReference>
<dbReference type="EMBL" id="FNVE01000004">
    <property type="protein sequence ID" value="SEG23301.1"/>
    <property type="molecule type" value="Genomic_DNA"/>
</dbReference>
<sequence length="283" mass="29553">MAEGVHYRAVWVPAVCRRFIEVSVEFLLYLVLGGFAGTLAGLFGVGGGMIIVPVLVYSFALQGIAPDVLTHMAVGTSLATIVFTSINAIRAHHAKGAVRWRLFVWLTAGIVLGTVLGALTAAQISGPVLQKIIGVFAICVATQMAFKLQPKAALTEPGKPSLGIAGGVIGWASAIFGIGGGSLTVPFLVWRSVPMQQAVATSSACGLPIALAGAISFIFTGWDETGLPSWSLGYVYLPALIGIASTSMLFAGFGARLAHRLSQDLLKRLFALLLLCVGINFLV</sequence>
<evidence type="ECO:0000256" key="2">
    <source>
        <dbReference type="ARBA" id="ARBA00009142"/>
    </source>
</evidence>
<feature type="transmembrane region" description="Helical" evidence="6">
    <location>
        <begin position="68"/>
        <end position="90"/>
    </location>
</feature>
<organism evidence="7 8">
    <name type="scientific">Halopseudomonas aestusnigri</name>
    <dbReference type="NCBI Taxonomy" id="857252"/>
    <lineage>
        <taxon>Bacteria</taxon>
        <taxon>Pseudomonadati</taxon>
        <taxon>Pseudomonadota</taxon>
        <taxon>Gammaproteobacteria</taxon>
        <taxon>Pseudomonadales</taxon>
        <taxon>Pseudomonadaceae</taxon>
        <taxon>Halopseudomonas</taxon>
    </lineage>
</organism>
<keyword evidence="5 6" id="KW-0472">Membrane</keyword>
<proteinExistence type="inferred from homology"/>
<keyword evidence="8" id="KW-1185">Reference proteome</keyword>
<feature type="transmembrane region" description="Helical" evidence="6">
    <location>
        <begin position="265"/>
        <end position="282"/>
    </location>
</feature>
<evidence type="ECO:0000313" key="8">
    <source>
        <dbReference type="Proteomes" id="UP000243518"/>
    </source>
</evidence>
<keyword evidence="6" id="KW-1003">Cell membrane</keyword>
<comment type="subcellular location">
    <subcellularLocation>
        <location evidence="6">Cell membrane</location>
        <topology evidence="6">Multi-pass membrane protein</topology>
    </subcellularLocation>
    <subcellularLocation>
        <location evidence="1">Membrane</location>
        <topology evidence="1">Multi-pass membrane protein</topology>
    </subcellularLocation>
</comment>
<feature type="transmembrane region" description="Helical" evidence="6">
    <location>
        <begin position="202"/>
        <end position="222"/>
    </location>
</feature>
<evidence type="ECO:0000256" key="6">
    <source>
        <dbReference type="RuleBase" id="RU363041"/>
    </source>
</evidence>
<name>A0AAQ1JQ21_9GAMM</name>
<keyword evidence="4 6" id="KW-1133">Transmembrane helix</keyword>
<accession>A0AAQ1JQ21</accession>
<evidence type="ECO:0000313" key="7">
    <source>
        <dbReference type="EMBL" id="SEG23301.1"/>
    </source>
</evidence>
<dbReference type="InterPro" id="IPR002781">
    <property type="entry name" value="TM_pro_TauE-like"/>
</dbReference>
<comment type="similarity">
    <text evidence="2 6">Belongs to the 4-toluene sulfonate uptake permease (TSUP) (TC 2.A.102) family.</text>
</comment>
<comment type="caution">
    <text evidence="7">The sequence shown here is derived from an EMBL/GenBank/DDBJ whole genome shotgun (WGS) entry which is preliminary data.</text>
</comment>
<dbReference type="PANTHER" id="PTHR43483:SF3">
    <property type="entry name" value="MEMBRANE TRANSPORTER PROTEIN HI_0806-RELATED"/>
    <property type="match status" value="1"/>
</dbReference>
<reference evidence="7 8" key="1">
    <citation type="submission" date="2016-10" db="EMBL/GenBank/DDBJ databases">
        <authorList>
            <person name="Varghese N."/>
            <person name="Submissions S."/>
        </authorList>
    </citation>
    <scope>NUCLEOTIDE SEQUENCE [LARGE SCALE GENOMIC DNA]</scope>
    <source>
        <strain evidence="7 8">CECT 8317</strain>
    </source>
</reference>
<dbReference type="PANTHER" id="PTHR43483">
    <property type="entry name" value="MEMBRANE TRANSPORTER PROTEIN HI_0806-RELATED"/>
    <property type="match status" value="1"/>
</dbReference>
<evidence type="ECO:0000256" key="3">
    <source>
        <dbReference type="ARBA" id="ARBA00022692"/>
    </source>
</evidence>
<evidence type="ECO:0000256" key="1">
    <source>
        <dbReference type="ARBA" id="ARBA00004141"/>
    </source>
</evidence>
<evidence type="ECO:0000256" key="5">
    <source>
        <dbReference type="ARBA" id="ARBA00023136"/>
    </source>
</evidence>
<feature type="transmembrane region" description="Helical" evidence="6">
    <location>
        <begin position="27"/>
        <end position="56"/>
    </location>
</feature>
<feature type="transmembrane region" description="Helical" evidence="6">
    <location>
        <begin position="168"/>
        <end position="190"/>
    </location>
</feature>
<feature type="transmembrane region" description="Helical" evidence="6">
    <location>
        <begin position="102"/>
        <end position="121"/>
    </location>
</feature>